<dbReference type="Proteomes" id="UP000504610">
    <property type="component" value="Chromosome 5"/>
</dbReference>
<feature type="domain" description="Fe2OG dioxygenase" evidence="16">
    <location>
        <begin position="354"/>
        <end position="465"/>
    </location>
</feature>
<dbReference type="EC" id="1.14.11.51" evidence="13"/>
<organism evidence="17 18">
    <name type="scientific">Raphanus sativus</name>
    <name type="common">Radish</name>
    <name type="synonym">Raphanus raphanistrum var. sativus</name>
    <dbReference type="NCBI Taxonomy" id="3726"/>
    <lineage>
        <taxon>Eukaryota</taxon>
        <taxon>Viridiplantae</taxon>
        <taxon>Streptophyta</taxon>
        <taxon>Embryophyta</taxon>
        <taxon>Tracheophyta</taxon>
        <taxon>Spermatophyta</taxon>
        <taxon>Magnoliopsida</taxon>
        <taxon>eudicotyledons</taxon>
        <taxon>Gunneridae</taxon>
        <taxon>Pentapetalae</taxon>
        <taxon>rosids</taxon>
        <taxon>malvids</taxon>
        <taxon>Brassicales</taxon>
        <taxon>Brassicaceae</taxon>
        <taxon>Brassiceae</taxon>
        <taxon>Raphanus</taxon>
    </lineage>
</organism>
<keyword evidence="10" id="KW-0234">DNA repair</keyword>
<dbReference type="PANTHER" id="PTHR16557">
    <property type="entry name" value="ALKYLATED DNA REPAIR PROTEIN ALKB-RELATED"/>
    <property type="match status" value="1"/>
</dbReference>
<evidence type="ECO:0000313" key="17">
    <source>
        <dbReference type="Proteomes" id="UP000504610"/>
    </source>
</evidence>
<evidence type="ECO:0000256" key="5">
    <source>
        <dbReference type="ARBA" id="ARBA00022723"/>
    </source>
</evidence>
<feature type="binding site" evidence="14">
    <location>
        <position position="374"/>
    </location>
    <ligand>
        <name>Fe cation</name>
        <dbReference type="ChEBI" id="CHEBI:24875"/>
        <note>catalytic</note>
    </ligand>
</feature>
<dbReference type="KEGG" id="rsz:108860743"/>
<dbReference type="SUPFAM" id="SSF51197">
    <property type="entry name" value="Clavaminate synthase-like"/>
    <property type="match status" value="1"/>
</dbReference>
<comment type="cofactor">
    <cofactor evidence="14">
        <name>Fe(2+)</name>
        <dbReference type="ChEBI" id="CHEBI:29033"/>
    </cofactor>
    <text evidence="14">Binds 1 Fe(2+) ion per subunit.</text>
</comment>
<dbReference type="Gene3D" id="2.60.120.590">
    <property type="entry name" value="Alpha-ketoglutarate-dependent dioxygenase AlkB-like"/>
    <property type="match status" value="1"/>
</dbReference>
<proteinExistence type="inferred from homology"/>
<sequence length="465" mass="50889">MNHGEGWSSGGRWGPRGRSQGSWQRPNRPKSESPVMVDRSLDESSGNRGRRGFQGGGGRCRQSWSPRNNSPVQVYVKKSLQVSDVGKAAQQETKCQEDGRGSADEDAAFNCWGDNKDVLQPSALSSSKNINLSGGLSVSRESEDMNGGRMSYDLVNRMGDVSFSRQVSVSSSTSDKKVELSSIEEGDSAHKSGDVGNACNESISKPFDICLEKEGFCLKAGLKELNAEKRRATTKGCTGTVIRPGMILLKNFLSINDQVTIVKKCRELGLGKGGFYQPGYRDGASLHLKMMCLGKNWDPQTSRYGDTRPHDGSIPPNIPFEFNQFVQKAIKDSQSLVASSSNKTKPEDEIPCMSPDICIANFYTSTGKLGLHQDKDESAKSIQKGLPVVSFSIGDSAEFVYSDQRSDDNAEMVVLQSGDVLLFGGKSRKVFHGVRSILKDTAPKVLVQETDLRRPGRLNLTFRQY</sequence>
<feature type="binding site" evidence="14">
    <location>
        <position position="432"/>
    </location>
    <ligand>
        <name>Fe cation</name>
        <dbReference type="ChEBI" id="CHEBI:24875"/>
        <note>catalytic</note>
    </ligand>
</feature>
<dbReference type="InterPro" id="IPR027450">
    <property type="entry name" value="AlkB-like"/>
</dbReference>
<dbReference type="InterPro" id="IPR037151">
    <property type="entry name" value="AlkB-like_sf"/>
</dbReference>
<comment type="subcellular location">
    <subcellularLocation>
        <location evidence="2">Cytoplasm</location>
    </subcellularLocation>
    <subcellularLocation>
        <location evidence="1">Nucleus</location>
    </subcellularLocation>
</comment>
<evidence type="ECO:0000256" key="6">
    <source>
        <dbReference type="ARBA" id="ARBA00022763"/>
    </source>
</evidence>
<evidence type="ECO:0000256" key="3">
    <source>
        <dbReference type="ARBA" id="ARBA00007879"/>
    </source>
</evidence>
<feature type="compositionally biased region" description="Polar residues" evidence="15">
    <location>
        <begin position="62"/>
        <end position="72"/>
    </location>
</feature>
<evidence type="ECO:0000256" key="8">
    <source>
        <dbReference type="ARBA" id="ARBA00023002"/>
    </source>
</evidence>
<reference evidence="18" key="2">
    <citation type="submission" date="2025-08" db="UniProtKB">
        <authorList>
            <consortium name="RefSeq"/>
        </authorList>
    </citation>
    <scope>IDENTIFICATION</scope>
    <source>
        <tissue evidence="18">Leaf</tissue>
    </source>
</reference>
<keyword evidence="17" id="KW-1185">Reference proteome</keyword>
<dbReference type="FunFam" id="2.60.120.590:FF:000013">
    <property type="entry name" value="2-oxoglutarate-dependent dioxygenase family protein"/>
    <property type="match status" value="1"/>
</dbReference>
<dbReference type="GO" id="GO:0141131">
    <property type="term" value="F:DNA N6-methyladenine demethylase activity"/>
    <property type="evidence" value="ECO:0007669"/>
    <property type="project" value="UniProtKB-EC"/>
</dbReference>
<evidence type="ECO:0000256" key="13">
    <source>
        <dbReference type="ARBA" id="ARBA00066586"/>
    </source>
</evidence>
<dbReference type="GO" id="GO:0006281">
    <property type="term" value="P:DNA repair"/>
    <property type="evidence" value="ECO:0007669"/>
    <property type="project" value="UniProtKB-KW"/>
</dbReference>
<feature type="binding site" evidence="14">
    <location>
        <position position="372"/>
    </location>
    <ligand>
        <name>Fe cation</name>
        <dbReference type="ChEBI" id="CHEBI:24875"/>
        <note>catalytic</note>
    </ligand>
</feature>
<dbReference type="OrthoDB" id="6614653at2759"/>
<keyword evidence="11" id="KW-0539">Nucleus</keyword>
<dbReference type="GO" id="GO:0008198">
    <property type="term" value="F:ferrous iron binding"/>
    <property type="evidence" value="ECO:0007669"/>
    <property type="project" value="TreeGrafter"/>
</dbReference>
<keyword evidence="8" id="KW-0560">Oxidoreductase</keyword>
<evidence type="ECO:0000259" key="16">
    <source>
        <dbReference type="PROSITE" id="PS51471"/>
    </source>
</evidence>
<keyword evidence="7" id="KW-0223">Dioxygenase</keyword>
<dbReference type="GO" id="GO:0005634">
    <property type="term" value="C:nucleus"/>
    <property type="evidence" value="ECO:0007669"/>
    <property type="project" value="UniProtKB-SubCell"/>
</dbReference>
<dbReference type="PANTHER" id="PTHR16557:SF2">
    <property type="entry name" value="NUCLEIC ACID DIOXYGENASE ALKBH1"/>
    <property type="match status" value="1"/>
</dbReference>
<evidence type="ECO:0000256" key="9">
    <source>
        <dbReference type="ARBA" id="ARBA00023004"/>
    </source>
</evidence>
<keyword evidence="5 14" id="KW-0479">Metal-binding</keyword>
<feature type="region of interest" description="Disordered" evidence="15">
    <location>
        <begin position="174"/>
        <end position="195"/>
    </location>
</feature>
<name>A0A6J0NZJ7_RAPSA</name>
<evidence type="ECO:0000256" key="11">
    <source>
        <dbReference type="ARBA" id="ARBA00023242"/>
    </source>
</evidence>
<comment type="catalytic activity">
    <reaction evidence="12">
        <text>an N(6)-methyl-2'-deoxyadenosine in DNA + 2-oxoglutarate + O2 = a 2'-deoxyadenosine in DNA + formaldehyde + succinate + CO2</text>
        <dbReference type="Rhea" id="RHEA:49524"/>
        <dbReference type="Rhea" id="RHEA-COMP:12418"/>
        <dbReference type="Rhea" id="RHEA-COMP:12419"/>
        <dbReference type="ChEBI" id="CHEBI:15379"/>
        <dbReference type="ChEBI" id="CHEBI:16526"/>
        <dbReference type="ChEBI" id="CHEBI:16810"/>
        <dbReference type="ChEBI" id="CHEBI:16842"/>
        <dbReference type="ChEBI" id="CHEBI:30031"/>
        <dbReference type="ChEBI" id="CHEBI:90615"/>
        <dbReference type="ChEBI" id="CHEBI:90616"/>
        <dbReference type="EC" id="1.14.11.51"/>
    </reaction>
    <physiologicalReaction direction="left-to-right" evidence="12">
        <dbReference type="Rhea" id="RHEA:49525"/>
    </physiologicalReaction>
</comment>
<feature type="region of interest" description="Disordered" evidence="15">
    <location>
        <begin position="1"/>
        <end position="72"/>
    </location>
</feature>
<accession>A0A6J0NZJ7</accession>
<evidence type="ECO:0000256" key="1">
    <source>
        <dbReference type="ARBA" id="ARBA00004123"/>
    </source>
</evidence>
<feature type="region of interest" description="Disordered" evidence="15">
    <location>
        <begin position="130"/>
        <end position="150"/>
    </location>
</feature>
<dbReference type="InterPro" id="IPR005123">
    <property type="entry name" value="Oxoglu/Fe-dep_dioxygenase_dom"/>
</dbReference>
<dbReference type="Pfam" id="PF13532">
    <property type="entry name" value="2OG-FeII_Oxy_2"/>
    <property type="match status" value="1"/>
</dbReference>
<dbReference type="GO" id="GO:0035515">
    <property type="term" value="F:oxidative RNA demethylase activity"/>
    <property type="evidence" value="ECO:0007669"/>
    <property type="project" value="TreeGrafter"/>
</dbReference>
<evidence type="ECO:0000256" key="2">
    <source>
        <dbReference type="ARBA" id="ARBA00004496"/>
    </source>
</evidence>
<dbReference type="GO" id="GO:0035513">
    <property type="term" value="P:oxidative RNA demethylation"/>
    <property type="evidence" value="ECO:0007669"/>
    <property type="project" value="TreeGrafter"/>
</dbReference>
<dbReference type="GO" id="GO:0005737">
    <property type="term" value="C:cytoplasm"/>
    <property type="evidence" value="ECO:0007669"/>
    <property type="project" value="UniProtKB-SubCell"/>
</dbReference>
<keyword evidence="6" id="KW-0227">DNA damage</keyword>
<dbReference type="AlphaFoldDB" id="A0A6J0NZJ7"/>
<dbReference type="RefSeq" id="XP_018490094.2">
    <property type="nucleotide sequence ID" value="XM_018634592.2"/>
</dbReference>
<comment type="similarity">
    <text evidence="3">Belongs to the alkB family.</text>
</comment>
<evidence type="ECO:0000256" key="15">
    <source>
        <dbReference type="SAM" id="MobiDB-lite"/>
    </source>
</evidence>
<dbReference type="GeneID" id="108860743"/>
<protein>
    <recommendedName>
        <fullName evidence="13">DNA N(6)-methyladenine demethylase</fullName>
        <ecNumber evidence="13">1.14.11.51</ecNumber>
    </recommendedName>
</protein>
<evidence type="ECO:0000256" key="14">
    <source>
        <dbReference type="PIRSR" id="PIRSR604574-2"/>
    </source>
</evidence>
<keyword evidence="9 14" id="KW-0408">Iron</keyword>
<evidence type="ECO:0000256" key="7">
    <source>
        <dbReference type="ARBA" id="ARBA00022964"/>
    </source>
</evidence>
<dbReference type="PROSITE" id="PS51471">
    <property type="entry name" value="FE2OG_OXY"/>
    <property type="match status" value="1"/>
</dbReference>
<dbReference type="InterPro" id="IPR004574">
    <property type="entry name" value="Alkb"/>
</dbReference>
<evidence type="ECO:0000313" key="18">
    <source>
        <dbReference type="RefSeq" id="XP_018490094.2"/>
    </source>
</evidence>
<keyword evidence="4" id="KW-0963">Cytoplasm</keyword>
<reference evidence="17" key="1">
    <citation type="journal article" date="2019" name="Database">
        <title>The radish genome database (RadishGD): an integrated information resource for radish genomics.</title>
        <authorList>
            <person name="Yu H.J."/>
            <person name="Baek S."/>
            <person name="Lee Y.J."/>
            <person name="Cho A."/>
            <person name="Mun J.H."/>
        </authorList>
    </citation>
    <scope>NUCLEOTIDE SEQUENCE [LARGE SCALE GENOMIC DNA]</scope>
    <source>
        <strain evidence="17">cv. WK10039</strain>
    </source>
</reference>
<evidence type="ECO:0000256" key="10">
    <source>
        <dbReference type="ARBA" id="ARBA00023204"/>
    </source>
</evidence>
<gene>
    <name evidence="18" type="primary">LOC108860743</name>
</gene>
<evidence type="ECO:0000256" key="12">
    <source>
        <dbReference type="ARBA" id="ARBA00052047"/>
    </source>
</evidence>
<dbReference type="GO" id="GO:0035516">
    <property type="term" value="F:broad specificity oxidative DNA demethylase activity"/>
    <property type="evidence" value="ECO:0007669"/>
    <property type="project" value="TreeGrafter"/>
</dbReference>
<evidence type="ECO:0000256" key="4">
    <source>
        <dbReference type="ARBA" id="ARBA00022490"/>
    </source>
</evidence>